<dbReference type="InterPro" id="IPR011989">
    <property type="entry name" value="ARM-like"/>
</dbReference>
<comment type="caution">
    <text evidence="1">The sequence shown here is derived from an EMBL/GenBank/DDBJ whole genome shotgun (WGS) entry which is preliminary data.</text>
</comment>
<dbReference type="Gene3D" id="1.25.10.10">
    <property type="entry name" value="Leucine-rich Repeat Variant"/>
    <property type="match status" value="2"/>
</dbReference>
<organism evidence="1 2">
    <name type="scientific">Neocallimastix californiae</name>
    <dbReference type="NCBI Taxonomy" id="1754190"/>
    <lineage>
        <taxon>Eukaryota</taxon>
        <taxon>Fungi</taxon>
        <taxon>Fungi incertae sedis</taxon>
        <taxon>Chytridiomycota</taxon>
        <taxon>Chytridiomycota incertae sedis</taxon>
        <taxon>Neocallimastigomycetes</taxon>
        <taxon>Neocallimastigales</taxon>
        <taxon>Neocallimastigaceae</taxon>
        <taxon>Neocallimastix</taxon>
    </lineage>
</organism>
<dbReference type="EMBL" id="MCOG01000210">
    <property type="protein sequence ID" value="ORY25582.1"/>
    <property type="molecule type" value="Genomic_DNA"/>
</dbReference>
<gene>
    <name evidence="1" type="ORF">LY90DRAFT_706279</name>
</gene>
<evidence type="ECO:0000313" key="1">
    <source>
        <dbReference type="EMBL" id="ORY25582.1"/>
    </source>
</evidence>
<proteinExistence type="predicted"/>
<sequence length="221" mass="25579">MNEKTILTELRKITKDRDQWQDKIDYVGSLLKEDSTKITAKTLWMLGEMGLVYPEKVKPYISEIATFMKSGENLLRERSLNALGRIGRAKFDLIEPYFENMFQLAEDECPNVRLAFIWANENIATNTPTVYENRIKVFILLLDDNNNRVRIEAPEIFRVIGKRKPEYVKAYIGKLKQLAENSTEKVVRIHSKGAIKVIESSLSIPTSKAKRRIKNKKTLKT</sequence>
<dbReference type="Proteomes" id="UP000193920">
    <property type="component" value="Unassembled WGS sequence"/>
</dbReference>
<dbReference type="SUPFAM" id="SSF48371">
    <property type="entry name" value="ARM repeat"/>
    <property type="match status" value="1"/>
</dbReference>
<reference evidence="1 2" key="1">
    <citation type="submission" date="2016-08" db="EMBL/GenBank/DDBJ databases">
        <title>A Parts List for Fungal Cellulosomes Revealed by Comparative Genomics.</title>
        <authorList>
            <consortium name="DOE Joint Genome Institute"/>
            <person name="Haitjema C.H."/>
            <person name="Gilmore S.P."/>
            <person name="Henske J.K."/>
            <person name="Solomon K.V."/>
            <person name="De Groot R."/>
            <person name="Kuo A."/>
            <person name="Mondo S.J."/>
            <person name="Salamov A.A."/>
            <person name="Labutti K."/>
            <person name="Zhao Z."/>
            <person name="Chiniquy J."/>
            <person name="Barry K."/>
            <person name="Brewer H.M."/>
            <person name="Purvine S.O."/>
            <person name="Wright A.T."/>
            <person name="Boxma B."/>
            <person name="Van Alen T."/>
            <person name="Hackstein J.H."/>
            <person name="Baker S.E."/>
            <person name="Grigoriev I.V."/>
            <person name="O'Malley M.A."/>
        </authorList>
    </citation>
    <scope>NUCLEOTIDE SEQUENCE [LARGE SCALE GENOMIC DNA]</scope>
    <source>
        <strain evidence="1 2">G1</strain>
    </source>
</reference>
<keyword evidence="2" id="KW-1185">Reference proteome</keyword>
<dbReference type="InterPro" id="IPR016024">
    <property type="entry name" value="ARM-type_fold"/>
</dbReference>
<name>A0A1Y2ASQ2_9FUNG</name>
<accession>A0A1Y2ASQ2</accession>
<evidence type="ECO:0008006" key="3">
    <source>
        <dbReference type="Google" id="ProtNLM"/>
    </source>
</evidence>
<evidence type="ECO:0000313" key="2">
    <source>
        <dbReference type="Proteomes" id="UP000193920"/>
    </source>
</evidence>
<protein>
    <recommendedName>
        <fullName evidence="3">ARM repeat-containing protein</fullName>
    </recommendedName>
</protein>
<dbReference type="OrthoDB" id="10428921at2759"/>
<dbReference type="AlphaFoldDB" id="A0A1Y2ASQ2"/>